<feature type="compositionally biased region" description="Low complexity" evidence="1">
    <location>
        <begin position="151"/>
        <end position="167"/>
    </location>
</feature>
<dbReference type="AlphaFoldDB" id="A0A6N6MSH9"/>
<proteinExistence type="predicted"/>
<sequence>MAEQAVDARVTMYGWPDNDPPGAGIAYPNLHQKAGGIGTFEDPITFASDARDLAPGTKIYVPYLQKYFIMEDYCADAVASSTDPLHVDLWAGGSPSVDVAKLLAVENGNTRDSAQIIIDAEAGHPVDLTPFDSFGSAASVPTASTVNNAVSPPVTAAAPPAADSSHAGTQSSDASGIHASGSASPISDHWHHSWGHGHGGSFAFNAPQAGSTTSALTQTTEAADPPNTATNFHAGNQGFHHGGCGDHVDAGHVDFSVNVIGHHLTGHADFHI</sequence>
<feature type="compositionally biased region" description="Polar residues" evidence="1">
    <location>
        <begin position="208"/>
        <end position="234"/>
    </location>
</feature>
<dbReference type="EMBL" id="VZZJ01000009">
    <property type="protein sequence ID" value="KAB1073231.1"/>
    <property type="molecule type" value="Genomic_DNA"/>
</dbReference>
<feature type="region of interest" description="Disordered" evidence="1">
    <location>
        <begin position="151"/>
        <end position="234"/>
    </location>
</feature>
<accession>A0A6N6MSH9</accession>
<name>A0A6N6MSH9_9HYPH</name>
<organism evidence="2 3">
    <name type="scientific">Methylobacterium planeticum</name>
    <dbReference type="NCBI Taxonomy" id="2615211"/>
    <lineage>
        <taxon>Bacteria</taxon>
        <taxon>Pseudomonadati</taxon>
        <taxon>Pseudomonadota</taxon>
        <taxon>Alphaproteobacteria</taxon>
        <taxon>Hyphomicrobiales</taxon>
        <taxon>Methylobacteriaceae</taxon>
        <taxon>Methylobacterium</taxon>
    </lineage>
</organism>
<comment type="caution">
    <text evidence="2">The sequence shown here is derived from an EMBL/GenBank/DDBJ whole genome shotgun (WGS) entry which is preliminary data.</text>
</comment>
<dbReference type="RefSeq" id="WP_150964062.1">
    <property type="nucleotide sequence ID" value="NZ_VZZJ01000009.1"/>
</dbReference>
<evidence type="ECO:0000313" key="3">
    <source>
        <dbReference type="Proteomes" id="UP000441523"/>
    </source>
</evidence>
<dbReference type="Proteomes" id="UP000441523">
    <property type="component" value="Unassembled WGS sequence"/>
</dbReference>
<gene>
    <name evidence="2" type="ORF">F6X51_12885</name>
</gene>
<reference evidence="2 3" key="1">
    <citation type="submission" date="2019-09" db="EMBL/GenBank/DDBJ databases">
        <title>YIM 132548 draft genome.</title>
        <authorList>
            <person name="Jiang L."/>
        </authorList>
    </citation>
    <scope>NUCLEOTIDE SEQUENCE [LARGE SCALE GENOMIC DNA]</scope>
    <source>
        <strain evidence="2 3">YIM 132548</strain>
    </source>
</reference>
<protein>
    <submittedName>
        <fullName evidence="2">Uncharacterized protein</fullName>
    </submittedName>
</protein>
<evidence type="ECO:0000313" key="2">
    <source>
        <dbReference type="EMBL" id="KAB1073231.1"/>
    </source>
</evidence>
<evidence type="ECO:0000256" key="1">
    <source>
        <dbReference type="SAM" id="MobiDB-lite"/>
    </source>
</evidence>
<keyword evidence="3" id="KW-1185">Reference proteome</keyword>